<evidence type="ECO:0000259" key="7">
    <source>
        <dbReference type="PROSITE" id="PS50109"/>
    </source>
</evidence>
<dbReference type="Gene3D" id="1.10.287.130">
    <property type="match status" value="1"/>
</dbReference>
<keyword evidence="10" id="KW-1185">Reference proteome</keyword>
<dbReference type="CDD" id="cd00082">
    <property type="entry name" value="HisKA"/>
    <property type="match status" value="1"/>
</dbReference>
<dbReference type="InterPro" id="IPR003594">
    <property type="entry name" value="HATPase_dom"/>
</dbReference>
<dbReference type="SUPFAM" id="SSF52172">
    <property type="entry name" value="CheY-like"/>
    <property type="match status" value="1"/>
</dbReference>
<dbReference type="SMART" id="SM00388">
    <property type="entry name" value="HisKA"/>
    <property type="match status" value="1"/>
</dbReference>
<dbReference type="SMART" id="SM00387">
    <property type="entry name" value="HATPase_c"/>
    <property type="match status" value="1"/>
</dbReference>
<dbReference type="AlphaFoldDB" id="A0A484LQ37"/>
<keyword evidence="6" id="KW-0812">Transmembrane</keyword>
<accession>A0A484LQ37</accession>
<organism evidence="9 10">
    <name type="scientific">Cuscuta campestris</name>
    <dbReference type="NCBI Taxonomy" id="132261"/>
    <lineage>
        <taxon>Eukaryota</taxon>
        <taxon>Viridiplantae</taxon>
        <taxon>Streptophyta</taxon>
        <taxon>Embryophyta</taxon>
        <taxon>Tracheophyta</taxon>
        <taxon>Spermatophyta</taxon>
        <taxon>Magnoliopsida</taxon>
        <taxon>eudicotyledons</taxon>
        <taxon>Gunneridae</taxon>
        <taxon>Pentapetalae</taxon>
        <taxon>asterids</taxon>
        <taxon>lamiids</taxon>
        <taxon>Solanales</taxon>
        <taxon>Convolvulaceae</taxon>
        <taxon>Cuscuteae</taxon>
        <taxon>Cuscuta</taxon>
        <taxon>Cuscuta subgen. Grammica</taxon>
        <taxon>Cuscuta sect. Cleistogrammica</taxon>
    </lineage>
</organism>
<keyword evidence="6" id="KW-0472">Membrane</keyword>
<evidence type="ECO:0000313" key="10">
    <source>
        <dbReference type="Proteomes" id="UP000595140"/>
    </source>
</evidence>
<dbReference type="InterPro" id="IPR003661">
    <property type="entry name" value="HisK_dim/P_dom"/>
</dbReference>
<dbReference type="OrthoDB" id="60033at2759"/>
<feature type="modified residue" description="4-aspartylphosphate" evidence="4">
    <location>
        <position position="718"/>
    </location>
</feature>
<evidence type="ECO:0000256" key="6">
    <source>
        <dbReference type="SAM" id="Phobius"/>
    </source>
</evidence>
<evidence type="ECO:0000313" key="9">
    <source>
        <dbReference type="EMBL" id="VFQ78551.1"/>
    </source>
</evidence>
<keyword evidence="6" id="KW-1133">Transmembrane helix</keyword>
<evidence type="ECO:0000256" key="4">
    <source>
        <dbReference type="PROSITE-ProRule" id="PRU00169"/>
    </source>
</evidence>
<keyword evidence="3 4" id="KW-0597">Phosphoprotein</keyword>
<feature type="domain" description="Histidine kinase" evidence="7">
    <location>
        <begin position="127"/>
        <end position="409"/>
    </location>
</feature>
<gene>
    <name evidence="9" type="ORF">CCAM_LOCUS20327</name>
</gene>
<feature type="domain" description="Response regulatory" evidence="8">
    <location>
        <begin position="661"/>
        <end position="728"/>
    </location>
</feature>
<dbReference type="PANTHER" id="PTHR43719">
    <property type="entry name" value="TWO-COMPONENT HISTIDINE KINASE"/>
    <property type="match status" value="1"/>
</dbReference>
<feature type="region of interest" description="Disordered" evidence="5">
    <location>
        <begin position="491"/>
        <end position="526"/>
    </location>
</feature>
<dbReference type="GO" id="GO:0000155">
    <property type="term" value="F:phosphorelay sensor kinase activity"/>
    <property type="evidence" value="ECO:0007669"/>
    <property type="project" value="InterPro"/>
</dbReference>
<evidence type="ECO:0000259" key="8">
    <source>
        <dbReference type="PROSITE" id="PS50110"/>
    </source>
</evidence>
<dbReference type="PROSITE" id="PS50110">
    <property type="entry name" value="RESPONSE_REGULATORY"/>
    <property type="match status" value="1"/>
</dbReference>
<dbReference type="InterPro" id="IPR050956">
    <property type="entry name" value="2C_system_His_kinase"/>
</dbReference>
<feature type="transmembrane region" description="Helical" evidence="6">
    <location>
        <begin position="21"/>
        <end position="42"/>
    </location>
</feature>
<evidence type="ECO:0000256" key="1">
    <source>
        <dbReference type="ARBA" id="ARBA00000085"/>
    </source>
</evidence>
<dbReference type="SUPFAM" id="SSF47384">
    <property type="entry name" value="Homodimeric domain of signal transducing histidine kinase"/>
    <property type="match status" value="1"/>
</dbReference>
<evidence type="ECO:0000256" key="5">
    <source>
        <dbReference type="SAM" id="MobiDB-lite"/>
    </source>
</evidence>
<comment type="catalytic activity">
    <reaction evidence="1">
        <text>ATP + protein L-histidine = ADP + protein N-phospho-L-histidine.</text>
        <dbReference type="EC" id="2.7.13.3"/>
    </reaction>
</comment>
<dbReference type="Proteomes" id="UP000595140">
    <property type="component" value="Unassembled WGS sequence"/>
</dbReference>
<dbReference type="PANTHER" id="PTHR43719:SF75">
    <property type="entry name" value="HISTIDINE KINASE CKI1"/>
    <property type="match status" value="1"/>
</dbReference>
<dbReference type="EMBL" id="OOIL02001801">
    <property type="protein sequence ID" value="VFQ78551.1"/>
    <property type="molecule type" value="Genomic_DNA"/>
</dbReference>
<evidence type="ECO:0000256" key="3">
    <source>
        <dbReference type="ARBA" id="ARBA00022553"/>
    </source>
</evidence>
<dbReference type="InterPro" id="IPR005467">
    <property type="entry name" value="His_kinase_dom"/>
</dbReference>
<dbReference type="Gene3D" id="3.40.50.2300">
    <property type="match status" value="1"/>
</dbReference>
<dbReference type="Pfam" id="PF00512">
    <property type="entry name" value="HisKA"/>
    <property type="match status" value="1"/>
</dbReference>
<feature type="compositionally biased region" description="Low complexity" evidence="5">
    <location>
        <begin position="498"/>
        <end position="514"/>
    </location>
</feature>
<dbReference type="InterPro" id="IPR001789">
    <property type="entry name" value="Sig_transdc_resp-reg_receiver"/>
</dbReference>
<dbReference type="InterPro" id="IPR036097">
    <property type="entry name" value="HisK_dim/P_sf"/>
</dbReference>
<dbReference type="InterPro" id="IPR036890">
    <property type="entry name" value="HATPase_C_sf"/>
</dbReference>
<dbReference type="Pfam" id="PF02518">
    <property type="entry name" value="HATPase_c"/>
    <property type="match status" value="1"/>
</dbReference>
<dbReference type="PRINTS" id="PR00344">
    <property type="entry name" value="BCTRLSENSOR"/>
</dbReference>
<dbReference type="InterPro" id="IPR011006">
    <property type="entry name" value="CheY-like_superfamily"/>
</dbReference>
<dbReference type="Gene3D" id="3.30.565.10">
    <property type="entry name" value="Histidine kinase-like ATPase, C-terminal domain"/>
    <property type="match status" value="1"/>
</dbReference>
<sequence>MARRQQLIPPLITRRPICCSITLCFVAVAITVLLILVSIRVADGIKGHVLSRGGLGTERRLWRDVIAGAVLVGMNVCITVGCVVGFTCWSITVTRREMWGRAERIRQMEAAWEAERKSMRKIDAFAGASHEVRTALAGITGLIHMCRAEAAPGSSLDFNLNHMESCTNDLKSLLNSILDTSKIESGKMQVEEEEFDLQQVLEDVVDLYYPVGMEKGVDVILDPCDGSVEHFREVKGDRGKLKQILCNLLYNSIKFTDDGHVSLRAWAVAPKYPTTSSATSIHNRSGNSRPFSFASRLLFGSISRGKAAATSAATTETGLENNGRDVMEYVFEVVDTGRGIPKEKHKFVFENYVQVKETSVSDNHGHLGHGLGLGIVRSLVHLMGGEIGIIDKEIGEKGTCFRFNIFLGNPRHPPGNSTRQDIESSPCIYGYKCWPSSKVTSQVVLFIQSEERSEIARRFLRNRGIKVTVITKGYQQLSKTLKKIKSKLFVPSKSGQPTTSNSQSSASSTPSSSRSRSRSKEVVHDAKDGTRDTMVLMIVDTRAGPFPEVSRTVAEFQRDLLQRGGFPRVVWIDISRAHDNREKLLLPSTDLIMSKPLHGSSLNQILELLPEFASSTKPFPQSFIPSGEIQVVIDKEKDHDECGPSTRGDTAAQNKPLQGKRILIVDDTPLQRRICIAVVSQLGAQSYTCDNGAEAVELVTGALQNWDNQHTFDYILMDCEVKSATFHF</sequence>
<reference evidence="9 10" key="1">
    <citation type="submission" date="2018-04" db="EMBL/GenBank/DDBJ databases">
        <authorList>
            <person name="Vogel A."/>
        </authorList>
    </citation>
    <scope>NUCLEOTIDE SEQUENCE [LARGE SCALE GENOMIC DNA]</scope>
</reference>
<evidence type="ECO:0000256" key="2">
    <source>
        <dbReference type="ARBA" id="ARBA00012438"/>
    </source>
</evidence>
<protein>
    <recommendedName>
        <fullName evidence="2">histidine kinase</fullName>
        <ecNumber evidence="2">2.7.13.3</ecNumber>
    </recommendedName>
</protein>
<dbReference type="InterPro" id="IPR004358">
    <property type="entry name" value="Sig_transdc_His_kin-like_C"/>
</dbReference>
<name>A0A484LQ37_9ASTE</name>
<dbReference type="PROSITE" id="PS50109">
    <property type="entry name" value="HIS_KIN"/>
    <property type="match status" value="1"/>
</dbReference>
<dbReference type="SUPFAM" id="SSF55874">
    <property type="entry name" value="ATPase domain of HSP90 chaperone/DNA topoisomerase II/histidine kinase"/>
    <property type="match status" value="1"/>
</dbReference>
<proteinExistence type="predicted"/>
<dbReference type="EC" id="2.7.13.3" evidence="2"/>